<feature type="chain" id="PRO_5041484542" description="Azurin" evidence="5">
    <location>
        <begin position="20"/>
        <end position="148"/>
    </location>
</feature>
<dbReference type="Pfam" id="PF00127">
    <property type="entry name" value="Copper-bind"/>
    <property type="match status" value="1"/>
</dbReference>
<dbReference type="GO" id="GO:0009055">
    <property type="term" value="F:electron transfer activity"/>
    <property type="evidence" value="ECO:0007669"/>
    <property type="project" value="InterPro"/>
</dbReference>
<evidence type="ECO:0000256" key="3">
    <source>
        <dbReference type="ARBA" id="ARBA00022982"/>
    </source>
</evidence>
<dbReference type="RefSeq" id="WP_046074360.1">
    <property type="nucleotide sequence ID" value="NZ_CP114588.1"/>
</dbReference>
<organism evidence="7 8">
    <name type="scientific">Salinivibrio kushneri</name>
    <dbReference type="NCBI Taxonomy" id="1908198"/>
    <lineage>
        <taxon>Bacteria</taxon>
        <taxon>Pseudomonadati</taxon>
        <taxon>Pseudomonadota</taxon>
        <taxon>Gammaproteobacteria</taxon>
        <taxon>Vibrionales</taxon>
        <taxon>Vibrionaceae</taxon>
        <taxon>Salinivibrio</taxon>
    </lineage>
</organism>
<dbReference type="AlphaFoldDB" id="A0AA47KKE2"/>
<evidence type="ECO:0000259" key="6">
    <source>
        <dbReference type="Pfam" id="PF00127"/>
    </source>
</evidence>
<dbReference type="CDD" id="cd13922">
    <property type="entry name" value="Azurin"/>
    <property type="match status" value="1"/>
</dbReference>
<evidence type="ECO:0000256" key="5">
    <source>
        <dbReference type="RuleBase" id="RU363017"/>
    </source>
</evidence>
<feature type="signal peptide" evidence="5">
    <location>
        <begin position="1"/>
        <end position="19"/>
    </location>
</feature>
<feature type="domain" description="Blue (type 1) copper" evidence="6">
    <location>
        <begin position="23"/>
        <end position="148"/>
    </location>
</feature>
<accession>A0AA47KKE2</accession>
<dbReference type="InterPro" id="IPR000923">
    <property type="entry name" value="BlueCu_1"/>
</dbReference>
<dbReference type="InterPro" id="IPR014068">
    <property type="entry name" value="Azurin"/>
</dbReference>
<proteinExistence type="predicted"/>
<keyword evidence="3 5" id="KW-0249">Electron transport</keyword>
<dbReference type="PANTHER" id="PTHR38439:SF2">
    <property type="entry name" value="OUTER MEMBRANE PROTEIN H.8"/>
    <property type="match status" value="1"/>
</dbReference>
<evidence type="ECO:0000313" key="7">
    <source>
        <dbReference type="EMBL" id="WBA08423.1"/>
    </source>
</evidence>
<keyword evidence="4 5" id="KW-0186">Copper</keyword>
<keyword evidence="5" id="KW-0574">Periplasm</keyword>
<dbReference type="InterPro" id="IPR008972">
    <property type="entry name" value="Cupredoxin"/>
</dbReference>
<keyword evidence="1 5" id="KW-0813">Transport</keyword>
<dbReference type="InterPro" id="IPR050845">
    <property type="entry name" value="Cu-binding_ET"/>
</dbReference>
<dbReference type="Proteomes" id="UP001164748">
    <property type="component" value="Chromosome"/>
</dbReference>
<evidence type="ECO:0000256" key="2">
    <source>
        <dbReference type="ARBA" id="ARBA00022723"/>
    </source>
</evidence>
<dbReference type="PANTHER" id="PTHR38439">
    <property type="entry name" value="AURACYANIN-B"/>
    <property type="match status" value="1"/>
</dbReference>
<dbReference type="GO" id="GO:0042597">
    <property type="term" value="C:periplasmic space"/>
    <property type="evidence" value="ECO:0007669"/>
    <property type="project" value="UniProtKB-SubCell"/>
</dbReference>
<keyword evidence="5" id="KW-0732">Signal</keyword>
<dbReference type="EMBL" id="CP114588">
    <property type="protein sequence ID" value="WBA08423.1"/>
    <property type="molecule type" value="Genomic_DNA"/>
</dbReference>
<sequence length="148" mass="15669">MKKLLALAALAFASVSTQAAANECELTVTTGDKMAYDQSSLSVPASCSEVTLTLEHQGSMPVTSMGHNWVLSETSNLQDIAMKGAGAGADNDYLPQGDDRILAHTKLIGGGESTTITFSTEGLQGKDLTYFCSFPGHWTVMKGKFTIE</sequence>
<evidence type="ECO:0000256" key="4">
    <source>
        <dbReference type="ARBA" id="ARBA00023008"/>
    </source>
</evidence>
<evidence type="ECO:0000313" key="8">
    <source>
        <dbReference type="Proteomes" id="UP001164748"/>
    </source>
</evidence>
<dbReference type="NCBIfam" id="TIGR02695">
    <property type="entry name" value="azurin"/>
    <property type="match status" value="1"/>
</dbReference>
<dbReference type="GO" id="GO:0005507">
    <property type="term" value="F:copper ion binding"/>
    <property type="evidence" value="ECO:0007669"/>
    <property type="project" value="UniProtKB-UniRule"/>
</dbReference>
<protein>
    <recommendedName>
        <fullName evidence="5">Azurin</fullName>
    </recommendedName>
</protein>
<evidence type="ECO:0000256" key="1">
    <source>
        <dbReference type="ARBA" id="ARBA00022448"/>
    </source>
</evidence>
<gene>
    <name evidence="7" type="primary">azu</name>
    <name evidence="7" type="ORF">N8M53_11510</name>
</gene>
<dbReference type="Gene3D" id="2.60.40.420">
    <property type="entry name" value="Cupredoxins - blue copper proteins"/>
    <property type="match status" value="1"/>
</dbReference>
<comment type="subcellular location">
    <subcellularLocation>
        <location evidence="5">Periplasm</location>
    </subcellularLocation>
</comment>
<reference evidence="7" key="1">
    <citation type="submission" date="2022-09" db="EMBL/GenBank/DDBJ databases">
        <authorList>
            <person name="Li Z.-J."/>
        </authorList>
    </citation>
    <scope>NUCLEOTIDE SEQUENCE</scope>
    <source>
        <strain evidence="7">TGB11</strain>
    </source>
</reference>
<name>A0AA47KKE2_9GAMM</name>
<dbReference type="SUPFAM" id="SSF49503">
    <property type="entry name" value="Cupredoxins"/>
    <property type="match status" value="1"/>
</dbReference>
<comment type="function">
    <text evidence="5">Transfers electrons from cytochrome c551 to cytochrome oxidase.</text>
</comment>
<keyword evidence="2 5" id="KW-0479">Metal-binding</keyword>